<accession>A0ACC4DPS7</accession>
<sequence length="263" mass="29508">MGERGATNVTFAAPPPAGRHHAVVATLLSLPLELRSQIYDHLLELQAPAAVYITRATHPNDGEPLLEYTREPRTHRSLAIFRVNKQIYKEALQQLYNKHTFHIMADECVVTAFFGQMSRYARSNVRRLQTKPQPQKITRVPGVKANISQVLWAPSWSVVCASISDYLVGLDEIGIHLNSWDGYLLESGGDLGWLFAPLATLTGVRKTLVGVRARSRDLLTDKMINRWEEEITRTESERAAHLAFKSHVKGNDAGTTGTEQLHY</sequence>
<keyword evidence="2" id="KW-1185">Reference proteome</keyword>
<name>A0ACC4DPS7_PURLI</name>
<comment type="caution">
    <text evidence="1">The sequence shown here is derived from an EMBL/GenBank/DDBJ whole genome shotgun (WGS) entry which is preliminary data.</text>
</comment>
<evidence type="ECO:0000313" key="2">
    <source>
        <dbReference type="Proteomes" id="UP001638806"/>
    </source>
</evidence>
<proteinExistence type="predicted"/>
<dbReference type="Proteomes" id="UP001638806">
    <property type="component" value="Unassembled WGS sequence"/>
</dbReference>
<evidence type="ECO:0000313" key="1">
    <source>
        <dbReference type="EMBL" id="KAL3957305.1"/>
    </source>
</evidence>
<gene>
    <name evidence="1" type="ORF">ACCO45_007883</name>
</gene>
<reference evidence="1" key="1">
    <citation type="submission" date="2024-12" db="EMBL/GenBank/DDBJ databases">
        <title>Comparative genomics and development of molecular markers within Purpureocillium lilacinum and among Purpureocillium species.</title>
        <authorList>
            <person name="Yeh Z.-Y."/>
            <person name="Ni N.-T."/>
            <person name="Lo P.-H."/>
            <person name="Mushyakhwo K."/>
            <person name="Lin C.-F."/>
            <person name="Nai Y.-S."/>
        </authorList>
    </citation>
    <scope>NUCLEOTIDE SEQUENCE</scope>
    <source>
        <strain evidence="1">NCHU-NPUST-175</strain>
    </source>
</reference>
<protein>
    <submittedName>
        <fullName evidence="1">Uncharacterized protein</fullName>
    </submittedName>
</protein>
<dbReference type="EMBL" id="JBGNUJ010000007">
    <property type="protein sequence ID" value="KAL3957305.1"/>
    <property type="molecule type" value="Genomic_DNA"/>
</dbReference>
<organism evidence="1 2">
    <name type="scientific">Purpureocillium lilacinum</name>
    <name type="common">Paecilomyces lilacinus</name>
    <dbReference type="NCBI Taxonomy" id="33203"/>
    <lineage>
        <taxon>Eukaryota</taxon>
        <taxon>Fungi</taxon>
        <taxon>Dikarya</taxon>
        <taxon>Ascomycota</taxon>
        <taxon>Pezizomycotina</taxon>
        <taxon>Sordariomycetes</taxon>
        <taxon>Hypocreomycetidae</taxon>
        <taxon>Hypocreales</taxon>
        <taxon>Ophiocordycipitaceae</taxon>
        <taxon>Purpureocillium</taxon>
    </lineage>
</organism>